<comment type="caution">
    <text evidence="4">The sequence shown here is derived from an EMBL/GenBank/DDBJ whole genome shotgun (WGS) entry which is preliminary data.</text>
</comment>
<keyword evidence="1" id="KW-0597">Phosphoprotein</keyword>
<evidence type="ECO:0000313" key="5">
    <source>
        <dbReference type="Proteomes" id="UP000295361"/>
    </source>
</evidence>
<evidence type="ECO:0000259" key="3">
    <source>
        <dbReference type="PROSITE" id="PS50110"/>
    </source>
</evidence>
<feature type="repeat" description="TPR" evidence="2">
    <location>
        <begin position="236"/>
        <end position="269"/>
    </location>
</feature>
<sequence length="542" mass="60630">MMMLDKEIATASALVIDSNPTSRSVMSAQLRDLGVGLVKQVGRITEARLILEHKQYEIVLCDYHFDGVEMSGQDLLDELRREQLLPYSTVFVMVTGEATYAKVAEAAEAALDGYLLKPYSATSLADRLSQARHRKKVLKDIFEALEKQDFELASNLCVRRFEARDQYWLYAARIGAELLLRLDRHGEARKLYDAVVEARTVPWARLGVARAHLAAGDTVAARRTLETLIGDIPGHADSYDVMGRVQMEQGEIGSALETYRLAAQLTPGCLLRQQHCGTLAFYMGHKDEALKMLERTVSAGLKSKLFDMLTMVLIALLRFDNKDSKGLLYAHETVRRALENDADSLRLRRFEKVIAAMRLLLDRKLGDALELSRELAKEITLDDFDIEAASNLVALWTRLSQQEIQLDEMEAMMRQVGLRFCTSKSSTEILVSVAEKSEPATSIIRSCQSEITAFAEQAMSHSMRGRPRLAVESLITRGTETRNAKLIELAGLVVKRHQERIENGAELLAQANELQRRFCQPSTGVVNKKRGGRSAGGMVLRT</sequence>
<keyword evidence="2" id="KW-0802">TPR repeat</keyword>
<dbReference type="GO" id="GO:0000160">
    <property type="term" value="P:phosphorelay signal transduction system"/>
    <property type="evidence" value="ECO:0007669"/>
    <property type="project" value="InterPro"/>
</dbReference>
<dbReference type="SUPFAM" id="SSF52172">
    <property type="entry name" value="CheY-like"/>
    <property type="match status" value="1"/>
</dbReference>
<dbReference type="SMART" id="SM00448">
    <property type="entry name" value="REC"/>
    <property type="match status" value="1"/>
</dbReference>
<dbReference type="PANTHER" id="PTHR43228:SF1">
    <property type="entry name" value="TWO-COMPONENT RESPONSE REGULATOR ARR22"/>
    <property type="match status" value="1"/>
</dbReference>
<evidence type="ECO:0000256" key="1">
    <source>
        <dbReference type="PROSITE-ProRule" id="PRU00169"/>
    </source>
</evidence>
<dbReference type="Gene3D" id="1.25.40.10">
    <property type="entry name" value="Tetratricopeptide repeat domain"/>
    <property type="match status" value="1"/>
</dbReference>
<dbReference type="PANTHER" id="PTHR43228">
    <property type="entry name" value="TWO-COMPONENT RESPONSE REGULATOR"/>
    <property type="match status" value="1"/>
</dbReference>
<dbReference type="PROSITE" id="PS50110">
    <property type="entry name" value="RESPONSE_REGULATORY"/>
    <property type="match status" value="1"/>
</dbReference>
<dbReference type="InterPro" id="IPR052048">
    <property type="entry name" value="ST_Response_Regulator"/>
</dbReference>
<dbReference type="OrthoDB" id="7298659at2"/>
<feature type="domain" description="Response regulatory" evidence="3">
    <location>
        <begin position="12"/>
        <end position="132"/>
    </location>
</feature>
<reference evidence="4 5" key="1">
    <citation type="submission" date="2019-03" db="EMBL/GenBank/DDBJ databases">
        <title>Genomic Encyclopedia of Type Strains, Phase IV (KMG-IV): sequencing the most valuable type-strain genomes for metagenomic binning, comparative biology and taxonomic classification.</title>
        <authorList>
            <person name="Goeker M."/>
        </authorList>
    </citation>
    <scope>NUCLEOTIDE SEQUENCE [LARGE SCALE GENOMIC DNA]</scope>
    <source>
        <strain evidence="4 5">DSM 16998</strain>
    </source>
</reference>
<dbReference type="Gene3D" id="3.40.50.2300">
    <property type="match status" value="1"/>
</dbReference>
<dbReference type="InterPro" id="IPR011990">
    <property type="entry name" value="TPR-like_helical_dom_sf"/>
</dbReference>
<dbReference type="AlphaFoldDB" id="A0A4V3CTV4"/>
<gene>
    <name evidence="4" type="ORF">DES47_101294</name>
</gene>
<dbReference type="InterPro" id="IPR011006">
    <property type="entry name" value="CheY-like_superfamily"/>
</dbReference>
<feature type="modified residue" description="4-aspartylphosphate" evidence="1">
    <location>
        <position position="62"/>
    </location>
</feature>
<dbReference type="RefSeq" id="WP_133698884.1">
    <property type="nucleotide sequence ID" value="NZ_SNXS01000001.1"/>
</dbReference>
<dbReference type="PROSITE" id="PS50005">
    <property type="entry name" value="TPR"/>
    <property type="match status" value="1"/>
</dbReference>
<dbReference type="SUPFAM" id="SSF48452">
    <property type="entry name" value="TPR-like"/>
    <property type="match status" value="1"/>
</dbReference>
<dbReference type="InterPro" id="IPR019734">
    <property type="entry name" value="TPR_rpt"/>
</dbReference>
<dbReference type="InParanoid" id="A0A4V3CTV4"/>
<keyword evidence="5" id="KW-1185">Reference proteome</keyword>
<dbReference type="Proteomes" id="UP000295361">
    <property type="component" value="Unassembled WGS sequence"/>
</dbReference>
<dbReference type="InterPro" id="IPR001789">
    <property type="entry name" value="Sig_transdc_resp-reg_receiver"/>
</dbReference>
<accession>A0A4V3CTV4</accession>
<dbReference type="EMBL" id="SNXS01000001">
    <property type="protein sequence ID" value="TDP74238.1"/>
    <property type="molecule type" value="Genomic_DNA"/>
</dbReference>
<dbReference type="Pfam" id="PF00072">
    <property type="entry name" value="Response_reg"/>
    <property type="match status" value="1"/>
</dbReference>
<proteinExistence type="predicted"/>
<evidence type="ECO:0000313" key="4">
    <source>
        <dbReference type="EMBL" id="TDP74238.1"/>
    </source>
</evidence>
<name>A0A4V3CTV4_9BURK</name>
<protein>
    <submittedName>
        <fullName evidence="4">CheY-like chemotaxis protein</fullName>
    </submittedName>
</protein>
<evidence type="ECO:0000256" key="2">
    <source>
        <dbReference type="PROSITE-ProRule" id="PRU00339"/>
    </source>
</evidence>
<organism evidence="4 5">
    <name type="scientific">Roseateles toxinivorans</name>
    <dbReference type="NCBI Taxonomy" id="270368"/>
    <lineage>
        <taxon>Bacteria</taxon>
        <taxon>Pseudomonadati</taxon>
        <taxon>Pseudomonadota</taxon>
        <taxon>Betaproteobacteria</taxon>
        <taxon>Burkholderiales</taxon>
        <taxon>Sphaerotilaceae</taxon>
        <taxon>Roseateles</taxon>
    </lineage>
</organism>